<keyword evidence="1" id="KW-1133">Transmembrane helix</keyword>
<keyword evidence="1" id="KW-0812">Transmembrane</keyword>
<sequence>QLRERRQSSYEECLSFVRKRCLRSRLKKQKQYLDQRTKRFFKREKRVRVRKHESKWSRAKSFHHKVQHLCYHHLPLAQVMRVIASLRREKMIPFILPNDALNWTGYKVIYIINRTDVECKVFGKNFTSYKIQELQSGWIMAALVTLLPYPTGYGLSTPGNKKRNTIIVGVVLAIAFSASIIVTLRYCRRLQTDLTPSMPG</sequence>
<keyword evidence="3" id="KW-1185">Reference proteome</keyword>
<evidence type="ECO:0000256" key="1">
    <source>
        <dbReference type="SAM" id="Phobius"/>
    </source>
</evidence>
<evidence type="ECO:0000313" key="3">
    <source>
        <dbReference type="Proteomes" id="UP001159428"/>
    </source>
</evidence>
<dbReference type="AlphaFoldDB" id="A0AAU9VWC1"/>
<reference evidence="2 3" key="1">
    <citation type="submission" date="2022-05" db="EMBL/GenBank/DDBJ databases">
        <authorList>
            <consortium name="Genoscope - CEA"/>
            <person name="William W."/>
        </authorList>
    </citation>
    <scope>NUCLEOTIDE SEQUENCE [LARGE SCALE GENOMIC DNA]</scope>
</reference>
<evidence type="ECO:0000313" key="2">
    <source>
        <dbReference type="EMBL" id="CAH3037705.1"/>
    </source>
</evidence>
<gene>
    <name evidence="2" type="ORF">PMEA_00021311</name>
</gene>
<protein>
    <submittedName>
        <fullName evidence="2">Uncharacterized protein</fullName>
    </submittedName>
</protein>
<comment type="caution">
    <text evidence="2">The sequence shown here is derived from an EMBL/GenBank/DDBJ whole genome shotgun (WGS) entry which is preliminary data.</text>
</comment>
<feature type="transmembrane region" description="Helical" evidence="1">
    <location>
        <begin position="134"/>
        <end position="153"/>
    </location>
</feature>
<feature type="non-terminal residue" evidence="2">
    <location>
        <position position="1"/>
    </location>
</feature>
<organism evidence="2 3">
    <name type="scientific">Pocillopora meandrina</name>
    <dbReference type="NCBI Taxonomy" id="46732"/>
    <lineage>
        <taxon>Eukaryota</taxon>
        <taxon>Metazoa</taxon>
        <taxon>Cnidaria</taxon>
        <taxon>Anthozoa</taxon>
        <taxon>Hexacorallia</taxon>
        <taxon>Scleractinia</taxon>
        <taxon>Astrocoeniina</taxon>
        <taxon>Pocilloporidae</taxon>
        <taxon>Pocillopora</taxon>
    </lineage>
</organism>
<dbReference type="EMBL" id="CALNXJ010000004">
    <property type="protein sequence ID" value="CAH3037705.1"/>
    <property type="molecule type" value="Genomic_DNA"/>
</dbReference>
<dbReference type="Proteomes" id="UP001159428">
    <property type="component" value="Unassembled WGS sequence"/>
</dbReference>
<accession>A0AAU9VWC1</accession>
<proteinExistence type="predicted"/>
<feature type="transmembrane region" description="Helical" evidence="1">
    <location>
        <begin position="165"/>
        <end position="184"/>
    </location>
</feature>
<keyword evidence="1" id="KW-0472">Membrane</keyword>
<name>A0AAU9VWC1_9CNID</name>